<evidence type="ECO:0000256" key="1">
    <source>
        <dbReference type="SAM" id="SignalP"/>
    </source>
</evidence>
<name>A0A9P7YYB4_9HELO</name>
<sequence length="111" mass="12671">MARFTIWLVSPYVTLLGVFEVLCQGKVRDSLINHVRCLPTTVASALASGPPKKMSMRLLISIFPLMPRDSLPSSRGQRLDGFYPKRKRRKKHTAVILSRMAELKTRYTRIV</sequence>
<evidence type="ECO:0000313" key="3">
    <source>
        <dbReference type="Proteomes" id="UP000887226"/>
    </source>
</evidence>
<keyword evidence="3" id="KW-1185">Reference proteome</keyword>
<evidence type="ECO:0000313" key="2">
    <source>
        <dbReference type="EMBL" id="KAG9241490.1"/>
    </source>
</evidence>
<feature type="chain" id="PRO_5040157420" description="Secreted protein" evidence="1">
    <location>
        <begin position="26"/>
        <end position="111"/>
    </location>
</feature>
<gene>
    <name evidence="2" type="ORF">BJ878DRAFT_224889</name>
</gene>
<comment type="caution">
    <text evidence="2">The sequence shown here is derived from an EMBL/GenBank/DDBJ whole genome shotgun (WGS) entry which is preliminary data.</text>
</comment>
<organism evidence="2 3">
    <name type="scientific">Calycina marina</name>
    <dbReference type="NCBI Taxonomy" id="1763456"/>
    <lineage>
        <taxon>Eukaryota</taxon>
        <taxon>Fungi</taxon>
        <taxon>Dikarya</taxon>
        <taxon>Ascomycota</taxon>
        <taxon>Pezizomycotina</taxon>
        <taxon>Leotiomycetes</taxon>
        <taxon>Helotiales</taxon>
        <taxon>Pezizellaceae</taxon>
        <taxon>Calycina</taxon>
    </lineage>
</organism>
<feature type="signal peptide" evidence="1">
    <location>
        <begin position="1"/>
        <end position="25"/>
    </location>
</feature>
<protein>
    <recommendedName>
        <fullName evidence="4">Secreted protein</fullName>
    </recommendedName>
</protein>
<proteinExistence type="predicted"/>
<dbReference type="Proteomes" id="UP000887226">
    <property type="component" value="Unassembled WGS sequence"/>
</dbReference>
<keyword evidence="1" id="KW-0732">Signal</keyword>
<accession>A0A9P7YYB4</accession>
<dbReference type="EMBL" id="MU254204">
    <property type="protein sequence ID" value="KAG9241490.1"/>
    <property type="molecule type" value="Genomic_DNA"/>
</dbReference>
<dbReference type="AlphaFoldDB" id="A0A9P7YYB4"/>
<evidence type="ECO:0008006" key="4">
    <source>
        <dbReference type="Google" id="ProtNLM"/>
    </source>
</evidence>
<reference evidence="2" key="1">
    <citation type="journal article" date="2021" name="IMA Fungus">
        <title>Genomic characterization of three marine fungi, including Emericellopsis atlantica sp. nov. with signatures of a generalist lifestyle and marine biomass degradation.</title>
        <authorList>
            <person name="Hagestad O.C."/>
            <person name="Hou L."/>
            <person name="Andersen J.H."/>
            <person name="Hansen E.H."/>
            <person name="Altermark B."/>
            <person name="Li C."/>
            <person name="Kuhnert E."/>
            <person name="Cox R.J."/>
            <person name="Crous P.W."/>
            <person name="Spatafora J.W."/>
            <person name="Lail K."/>
            <person name="Amirebrahimi M."/>
            <person name="Lipzen A."/>
            <person name="Pangilinan J."/>
            <person name="Andreopoulos W."/>
            <person name="Hayes R.D."/>
            <person name="Ng V."/>
            <person name="Grigoriev I.V."/>
            <person name="Jackson S.A."/>
            <person name="Sutton T.D.S."/>
            <person name="Dobson A.D.W."/>
            <person name="Rama T."/>
        </authorList>
    </citation>
    <scope>NUCLEOTIDE SEQUENCE</scope>
    <source>
        <strain evidence="2">TRa3180A</strain>
    </source>
</reference>